<keyword evidence="2" id="KW-1185">Reference proteome</keyword>
<evidence type="ECO:0008006" key="3">
    <source>
        <dbReference type="Google" id="ProtNLM"/>
    </source>
</evidence>
<proteinExistence type="predicted"/>
<accession>A0AB35WYH3</accession>
<gene>
    <name evidence="1" type="ORF">V0R53_18970</name>
</gene>
<evidence type="ECO:0000313" key="2">
    <source>
        <dbReference type="Proteomes" id="UP001307839"/>
    </source>
</evidence>
<sequence>MMDFDMAAFRKRMAAGEPLVKQAMDALCLYHKARESSASQEELKCLLVQAEYLFQAVRDFQNGVLGADGATCH</sequence>
<protein>
    <recommendedName>
        <fullName evidence="3">DUF3077 domain-containing protein</fullName>
    </recommendedName>
</protein>
<organism evidence="1 2">
    <name type="scientific">Pseudomonas auratipiscis</name>
    <dbReference type="NCBI Taxonomy" id="3115853"/>
    <lineage>
        <taxon>Bacteria</taxon>
        <taxon>Pseudomonadati</taxon>
        <taxon>Pseudomonadota</taxon>
        <taxon>Gammaproteobacteria</taxon>
        <taxon>Pseudomonadales</taxon>
        <taxon>Pseudomonadaceae</taxon>
        <taxon>Pseudomonas</taxon>
    </lineage>
</organism>
<dbReference type="EMBL" id="JAZDQP010000013">
    <property type="protein sequence ID" value="MEE1868469.1"/>
    <property type="molecule type" value="Genomic_DNA"/>
</dbReference>
<evidence type="ECO:0000313" key="1">
    <source>
        <dbReference type="EMBL" id="MEE1868469.1"/>
    </source>
</evidence>
<comment type="caution">
    <text evidence="1">The sequence shown here is derived from an EMBL/GenBank/DDBJ whole genome shotgun (WGS) entry which is preliminary data.</text>
</comment>
<dbReference type="Proteomes" id="UP001307839">
    <property type="component" value="Unassembled WGS sequence"/>
</dbReference>
<dbReference type="RefSeq" id="WP_330080267.1">
    <property type="nucleotide sequence ID" value="NZ_JAZDCU010000030.1"/>
</dbReference>
<reference evidence="1 2" key="1">
    <citation type="submission" date="2024-01" db="EMBL/GenBank/DDBJ databases">
        <title>Unpublished Manusciprt.</title>
        <authorList>
            <person name="Duman M."/>
            <person name="Valdes E.G."/>
            <person name="Ajmi N."/>
            <person name="Altun S."/>
            <person name="Saticioglu I.B."/>
        </authorList>
    </citation>
    <scope>NUCLEOTIDE SEQUENCE [LARGE SCALE GENOMIC DNA]</scope>
    <source>
        <strain evidence="1 2">120P</strain>
    </source>
</reference>
<dbReference type="AlphaFoldDB" id="A0AB35WYH3"/>
<name>A0AB35WYH3_9PSED</name>